<comment type="caution">
    <text evidence="1">The sequence shown here is derived from an EMBL/GenBank/DDBJ whole genome shotgun (WGS) entry which is preliminary data.</text>
</comment>
<sequence>MKNITLRIPTSPVVQQALVALADSELYGITCEEVALTLIREGIRGAINAKTIKLTERVLPIGFKQPETT</sequence>
<name>A0A0F9E7B3_9ZZZZ</name>
<dbReference type="AlphaFoldDB" id="A0A0F9E7B3"/>
<reference evidence="1" key="1">
    <citation type="journal article" date="2015" name="Nature">
        <title>Complex archaea that bridge the gap between prokaryotes and eukaryotes.</title>
        <authorList>
            <person name="Spang A."/>
            <person name="Saw J.H."/>
            <person name="Jorgensen S.L."/>
            <person name="Zaremba-Niedzwiedzka K."/>
            <person name="Martijn J."/>
            <person name="Lind A.E."/>
            <person name="van Eijk R."/>
            <person name="Schleper C."/>
            <person name="Guy L."/>
            <person name="Ettema T.J."/>
        </authorList>
    </citation>
    <scope>NUCLEOTIDE SEQUENCE</scope>
</reference>
<organism evidence="1">
    <name type="scientific">marine sediment metagenome</name>
    <dbReference type="NCBI Taxonomy" id="412755"/>
    <lineage>
        <taxon>unclassified sequences</taxon>
        <taxon>metagenomes</taxon>
        <taxon>ecological metagenomes</taxon>
    </lineage>
</organism>
<dbReference type="EMBL" id="LAZR01036109">
    <property type="protein sequence ID" value="KKL25726.1"/>
    <property type="molecule type" value="Genomic_DNA"/>
</dbReference>
<evidence type="ECO:0000313" key="1">
    <source>
        <dbReference type="EMBL" id="KKL25726.1"/>
    </source>
</evidence>
<proteinExistence type="predicted"/>
<protein>
    <submittedName>
        <fullName evidence="1">Uncharacterized protein</fullName>
    </submittedName>
</protein>
<accession>A0A0F9E7B3</accession>
<gene>
    <name evidence="1" type="ORF">LCGC14_2402400</name>
</gene>